<dbReference type="InterPro" id="IPR013083">
    <property type="entry name" value="Znf_RING/FYVE/PHD"/>
</dbReference>
<feature type="compositionally biased region" description="Polar residues" evidence="5">
    <location>
        <begin position="117"/>
        <end position="136"/>
    </location>
</feature>
<evidence type="ECO:0000313" key="7">
    <source>
        <dbReference type="EMBL" id="CEK60432.1"/>
    </source>
</evidence>
<dbReference type="InterPro" id="IPR017907">
    <property type="entry name" value="Znf_RING_CS"/>
</dbReference>
<protein>
    <recommendedName>
        <fullName evidence="6">RING-type domain-containing protein</fullName>
    </recommendedName>
</protein>
<feature type="non-terminal residue" evidence="7">
    <location>
        <position position="1"/>
    </location>
</feature>
<dbReference type="InterPro" id="IPR027370">
    <property type="entry name" value="Znf-RING_euk"/>
</dbReference>
<keyword evidence="3" id="KW-0862">Zinc</keyword>
<evidence type="ECO:0000256" key="5">
    <source>
        <dbReference type="SAM" id="MobiDB-lite"/>
    </source>
</evidence>
<reference evidence="7" key="1">
    <citation type="submission" date="2014-12" db="EMBL/GenBank/DDBJ databases">
        <title>Insight into the proteome of Arion vulgaris.</title>
        <authorList>
            <person name="Aradska J."/>
            <person name="Bulat T."/>
            <person name="Smidak R."/>
            <person name="Sarate P."/>
            <person name="Gangsoo J."/>
            <person name="Sialana F."/>
            <person name="Bilban M."/>
            <person name="Lubec G."/>
        </authorList>
    </citation>
    <scope>NUCLEOTIDE SEQUENCE</scope>
    <source>
        <tissue evidence="7">Skin</tissue>
    </source>
</reference>
<name>A0A0B6YWF0_9EUPU</name>
<gene>
    <name evidence="7" type="primary">ORF39370</name>
</gene>
<accession>A0A0B6YWF0</accession>
<dbReference type="EMBL" id="HACG01013567">
    <property type="protein sequence ID" value="CEK60432.1"/>
    <property type="molecule type" value="Transcribed_RNA"/>
</dbReference>
<dbReference type="InterPro" id="IPR001841">
    <property type="entry name" value="Znf_RING"/>
</dbReference>
<evidence type="ECO:0000256" key="1">
    <source>
        <dbReference type="ARBA" id="ARBA00022723"/>
    </source>
</evidence>
<dbReference type="PROSITE" id="PS00518">
    <property type="entry name" value="ZF_RING_1"/>
    <property type="match status" value="1"/>
</dbReference>
<evidence type="ECO:0000256" key="2">
    <source>
        <dbReference type="ARBA" id="ARBA00022771"/>
    </source>
</evidence>
<dbReference type="PANTHER" id="PTHR25462:SF296">
    <property type="entry name" value="MEIOTIC P26, ISOFORM F"/>
    <property type="match status" value="1"/>
</dbReference>
<dbReference type="GO" id="GO:0061630">
    <property type="term" value="F:ubiquitin protein ligase activity"/>
    <property type="evidence" value="ECO:0007669"/>
    <property type="project" value="TreeGrafter"/>
</dbReference>
<dbReference type="SMART" id="SM00184">
    <property type="entry name" value="RING"/>
    <property type="match status" value="1"/>
</dbReference>
<dbReference type="SUPFAM" id="SSF57850">
    <property type="entry name" value="RING/U-box"/>
    <property type="match status" value="1"/>
</dbReference>
<dbReference type="PANTHER" id="PTHR25462">
    <property type="entry name" value="BONUS, ISOFORM C-RELATED"/>
    <property type="match status" value="1"/>
</dbReference>
<dbReference type="AlphaFoldDB" id="A0A0B6YWF0"/>
<proteinExistence type="predicted"/>
<dbReference type="InterPro" id="IPR047153">
    <property type="entry name" value="TRIM45/56/19-like"/>
</dbReference>
<organism evidence="7">
    <name type="scientific">Arion vulgaris</name>
    <dbReference type="NCBI Taxonomy" id="1028688"/>
    <lineage>
        <taxon>Eukaryota</taxon>
        <taxon>Metazoa</taxon>
        <taxon>Spiralia</taxon>
        <taxon>Lophotrochozoa</taxon>
        <taxon>Mollusca</taxon>
        <taxon>Gastropoda</taxon>
        <taxon>Heterobranchia</taxon>
        <taxon>Euthyneura</taxon>
        <taxon>Panpulmonata</taxon>
        <taxon>Eupulmonata</taxon>
        <taxon>Stylommatophora</taxon>
        <taxon>Helicina</taxon>
        <taxon>Arionoidea</taxon>
        <taxon>Arionidae</taxon>
        <taxon>Arion</taxon>
    </lineage>
</organism>
<sequence length="232" mass="25674">RKMAEALIFQIREDYLTCSICFNSFSKPKALPCLHTYCLGCLCDYIISIGNNSNDYFPCPICRANTAMPGNGPEGFPDNHVMASLSDTVDKSAPVKPQPKPRRSLGKPQLQEEINHESQMSTNTSKELNGSVTTDTSEFCSTDSKLNLISEPQHAPSAPPFDVYSPDYVLSAENHTFMTASAPTWPVNNFQHPTHIPVQFFTPTDVSSSHLSVYPHLIEQQQISSPTWSTST</sequence>
<feature type="region of interest" description="Disordered" evidence="5">
    <location>
        <begin position="89"/>
        <end position="136"/>
    </location>
</feature>
<dbReference type="PROSITE" id="PS50089">
    <property type="entry name" value="ZF_RING_2"/>
    <property type="match status" value="1"/>
</dbReference>
<evidence type="ECO:0000256" key="3">
    <source>
        <dbReference type="ARBA" id="ARBA00022833"/>
    </source>
</evidence>
<keyword evidence="1" id="KW-0479">Metal-binding</keyword>
<dbReference type="Pfam" id="PF13445">
    <property type="entry name" value="zf-RING_UBOX"/>
    <property type="match status" value="1"/>
</dbReference>
<feature type="non-terminal residue" evidence="7">
    <location>
        <position position="232"/>
    </location>
</feature>
<feature type="domain" description="RING-type" evidence="6">
    <location>
        <begin position="18"/>
        <end position="63"/>
    </location>
</feature>
<dbReference type="GO" id="GO:0008270">
    <property type="term" value="F:zinc ion binding"/>
    <property type="evidence" value="ECO:0007669"/>
    <property type="project" value="UniProtKB-KW"/>
</dbReference>
<dbReference type="Gene3D" id="3.30.40.10">
    <property type="entry name" value="Zinc/RING finger domain, C3HC4 (zinc finger)"/>
    <property type="match status" value="1"/>
</dbReference>
<evidence type="ECO:0000259" key="6">
    <source>
        <dbReference type="PROSITE" id="PS50089"/>
    </source>
</evidence>
<evidence type="ECO:0000256" key="4">
    <source>
        <dbReference type="PROSITE-ProRule" id="PRU00175"/>
    </source>
</evidence>
<keyword evidence="2 4" id="KW-0863">Zinc-finger</keyword>